<gene>
    <name evidence="1" type="ORF">HAX54_030082</name>
</gene>
<proteinExistence type="predicted"/>
<evidence type="ECO:0000313" key="1">
    <source>
        <dbReference type="EMBL" id="MCD9642984.1"/>
    </source>
</evidence>
<keyword evidence="2" id="KW-1185">Reference proteome</keyword>
<evidence type="ECO:0000313" key="2">
    <source>
        <dbReference type="Proteomes" id="UP000823775"/>
    </source>
</evidence>
<comment type="caution">
    <text evidence="1">The sequence shown here is derived from an EMBL/GenBank/DDBJ whole genome shotgun (WGS) entry which is preliminary data.</text>
</comment>
<dbReference type="Proteomes" id="UP000823775">
    <property type="component" value="Unassembled WGS sequence"/>
</dbReference>
<reference evidence="1 2" key="1">
    <citation type="journal article" date="2021" name="BMC Genomics">
        <title>Datura genome reveals duplications of psychoactive alkaloid biosynthetic genes and high mutation rate following tissue culture.</title>
        <authorList>
            <person name="Rajewski A."/>
            <person name="Carter-House D."/>
            <person name="Stajich J."/>
            <person name="Litt A."/>
        </authorList>
    </citation>
    <scope>NUCLEOTIDE SEQUENCE [LARGE SCALE GENOMIC DNA]</scope>
    <source>
        <strain evidence="1">AR-01</strain>
    </source>
</reference>
<dbReference type="EMBL" id="JACEIK010003752">
    <property type="protein sequence ID" value="MCD9642984.1"/>
    <property type="molecule type" value="Genomic_DNA"/>
</dbReference>
<accession>A0ABS8VA34</accession>
<organism evidence="1 2">
    <name type="scientific">Datura stramonium</name>
    <name type="common">Jimsonweed</name>
    <name type="synonym">Common thornapple</name>
    <dbReference type="NCBI Taxonomy" id="4076"/>
    <lineage>
        <taxon>Eukaryota</taxon>
        <taxon>Viridiplantae</taxon>
        <taxon>Streptophyta</taxon>
        <taxon>Embryophyta</taxon>
        <taxon>Tracheophyta</taxon>
        <taxon>Spermatophyta</taxon>
        <taxon>Magnoliopsida</taxon>
        <taxon>eudicotyledons</taxon>
        <taxon>Gunneridae</taxon>
        <taxon>Pentapetalae</taxon>
        <taxon>asterids</taxon>
        <taxon>lamiids</taxon>
        <taxon>Solanales</taxon>
        <taxon>Solanaceae</taxon>
        <taxon>Solanoideae</taxon>
        <taxon>Datureae</taxon>
        <taxon>Datura</taxon>
    </lineage>
</organism>
<protein>
    <submittedName>
        <fullName evidence="1">Uncharacterized protein</fullName>
    </submittedName>
</protein>
<name>A0ABS8VA34_DATST</name>
<sequence length="166" mass="18456">MQPSNVNILEISHQISQDNSESVVGPNSRKLLPTSKLEQKAISIPHGRTTAKTESNSHKQPTETMSVFDGTNVVLKLRKNFILEAWTKIRDKLSGLTVDCASSIKEKVRVILKDMYEKGVDISPLKNLLESFFGLATSYDQARSTLTDMIAEVKKSESICKSQETS</sequence>